<protein>
    <submittedName>
        <fullName evidence="1">Uncharacterized protein</fullName>
    </submittedName>
</protein>
<dbReference type="Proteomes" id="UP000515788">
    <property type="component" value="Chromosome 3"/>
</dbReference>
<evidence type="ECO:0000313" key="2">
    <source>
        <dbReference type="Proteomes" id="UP000515788"/>
    </source>
</evidence>
<dbReference type="OrthoDB" id="4038219at2759"/>
<dbReference type="GeneID" id="59325195"/>
<dbReference type="EMBL" id="CP059248">
    <property type="protein sequence ID" value="QLL32058.1"/>
    <property type="molecule type" value="Genomic_DNA"/>
</dbReference>
<dbReference type="KEGG" id="tgb:HG536_0C02270"/>
<keyword evidence="2" id="KW-1185">Reference proteome</keyword>
<evidence type="ECO:0000313" key="1">
    <source>
        <dbReference type="EMBL" id="QLL32058.1"/>
    </source>
</evidence>
<dbReference type="AlphaFoldDB" id="A0A7G3ZEX2"/>
<name>A0A7G3ZEX2_9SACH</name>
<dbReference type="RefSeq" id="XP_037138733.1">
    <property type="nucleotide sequence ID" value="XM_037282838.1"/>
</dbReference>
<gene>
    <name evidence="1" type="ORF">HG536_0C02270</name>
</gene>
<reference evidence="1 2" key="1">
    <citation type="submission" date="2020-06" db="EMBL/GenBank/DDBJ databases">
        <title>The yeast mating-type switching endonuclease HO is a domesticated member of an unorthodox homing genetic element family.</title>
        <authorList>
            <person name="Coughlan A.Y."/>
            <person name="Lombardi L."/>
            <person name="Braun-Galleani S."/>
            <person name="Martos A.R."/>
            <person name="Galeote V."/>
            <person name="Bigey F."/>
            <person name="Dequin S."/>
            <person name="Byrne K.P."/>
            <person name="Wolfe K.H."/>
        </authorList>
    </citation>
    <scope>NUCLEOTIDE SEQUENCE [LARGE SCALE GENOMIC DNA]</scope>
    <source>
        <strain evidence="1 2">CBS764</strain>
    </source>
</reference>
<sequence>MTSSLGFLQQHCVILKLVLFHGSKSAANEMLWSHHITSELGKLCKVLYARPTFSKAYNTLVRQDTGLDLVLSCYDVGLLSPVLFSIKGITMGRKAERAAVSGVCPPIGEYFTLEPSNVRLESLRARLTRQWSKRKHAPSVDRNGQPAVIQIGHWIFDSQPVRSVVTSENNLVALNSRNLRSQYDLRDHRGSRFFAEGSPTNVNQKSLVTKANEQTTGNYLRIKPVLYEGFDPMPGSLKRWLHDVVAEGVEPDARDQERLDLLLHGFKGFG</sequence>
<proteinExistence type="predicted"/>
<accession>A0A7G3ZEX2</accession>
<organism evidence="1 2">
    <name type="scientific">Torulaspora globosa</name>
    <dbReference type="NCBI Taxonomy" id="48254"/>
    <lineage>
        <taxon>Eukaryota</taxon>
        <taxon>Fungi</taxon>
        <taxon>Dikarya</taxon>
        <taxon>Ascomycota</taxon>
        <taxon>Saccharomycotina</taxon>
        <taxon>Saccharomycetes</taxon>
        <taxon>Saccharomycetales</taxon>
        <taxon>Saccharomycetaceae</taxon>
        <taxon>Torulaspora</taxon>
    </lineage>
</organism>